<keyword evidence="3" id="KW-0732">Signal</keyword>
<dbReference type="InterPro" id="IPR001638">
    <property type="entry name" value="Solute-binding_3/MltF_N"/>
</dbReference>
<gene>
    <name evidence="6" type="ORF">GCM10010191_91020</name>
</gene>
<evidence type="ECO:0000313" key="7">
    <source>
        <dbReference type="Proteomes" id="UP001501231"/>
    </source>
</evidence>
<dbReference type="InterPro" id="IPR051455">
    <property type="entry name" value="Bact_solute-bind_prot3"/>
</dbReference>
<dbReference type="SMART" id="SM00062">
    <property type="entry name" value="PBPb"/>
    <property type="match status" value="1"/>
</dbReference>
<dbReference type="EMBL" id="BAAARW010000046">
    <property type="protein sequence ID" value="GAA2457140.1"/>
    <property type="molecule type" value="Genomic_DNA"/>
</dbReference>
<evidence type="ECO:0000256" key="1">
    <source>
        <dbReference type="ARBA" id="ARBA00010333"/>
    </source>
</evidence>
<keyword evidence="7" id="KW-1185">Reference proteome</keyword>
<evidence type="ECO:0000259" key="5">
    <source>
        <dbReference type="SMART" id="SM00062"/>
    </source>
</evidence>
<dbReference type="Proteomes" id="UP001501231">
    <property type="component" value="Unassembled WGS sequence"/>
</dbReference>
<reference evidence="7" key="1">
    <citation type="journal article" date="2019" name="Int. J. Syst. Evol. Microbiol.">
        <title>The Global Catalogue of Microorganisms (GCM) 10K type strain sequencing project: providing services to taxonomists for standard genome sequencing and annotation.</title>
        <authorList>
            <consortium name="The Broad Institute Genomics Platform"/>
            <consortium name="The Broad Institute Genome Sequencing Center for Infectious Disease"/>
            <person name="Wu L."/>
            <person name="Ma J."/>
        </authorList>
    </citation>
    <scope>NUCLEOTIDE SEQUENCE [LARGE SCALE GENOMIC DNA]</scope>
    <source>
        <strain evidence="7">JCM 3325</strain>
    </source>
</reference>
<evidence type="ECO:0000256" key="4">
    <source>
        <dbReference type="SAM" id="MobiDB-lite"/>
    </source>
</evidence>
<feature type="compositionally biased region" description="Pro residues" evidence="4">
    <location>
        <begin position="15"/>
        <end position="29"/>
    </location>
</feature>
<keyword evidence="2" id="KW-0813">Transport</keyword>
<dbReference type="Gene3D" id="3.40.190.10">
    <property type="entry name" value="Periplasmic binding protein-like II"/>
    <property type="match status" value="2"/>
</dbReference>
<organism evidence="6 7">
    <name type="scientific">Actinomadura vinacea</name>
    <dbReference type="NCBI Taxonomy" id="115336"/>
    <lineage>
        <taxon>Bacteria</taxon>
        <taxon>Bacillati</taxon>
        <taxon>Actinomycetota</taxon>
        <taxon>Actinomycetes</taxon>
        <taxon>Streptosporangiales</taxon>
        <taxon>Thermomonosporaceae</taxon>
        <taxon>Actinomadura</taxon>
    </lineage>
</organism>
<evidence type="ECO:0000313" key="6">
    <source>
        <dbReference type="EMBL" id="GAA2457140.1"/>
    </source>
</evidence>
<dbReference type="PANTHER" id="PTHR30085">
    <property type="entry name" value="AMINO ACID ABC TRANSPORTER PERMEASE"/>
    <property type="match status" value="1"/>
</dbReference>
<evidence type="ECO:0000256" key="3">
    <source>
        <dbReference type="ARBA" id="ARBA00022729"/>
    </source>
</evidence>
<feature type="compositionally biased region" description="Low complexity" evidence="4">
    <location>
        <begin position="1"/>
        <end position="14"/>
    </location>
</feature>
<evidence type="ECO:0000256" key="2">
    <source>
        <dbReference type="ARBA" id="ARBA00022448"/>
    </source>
</evidence>
<feature type="region of interest" description="Disordered" evidence="4">
    <location>
        <begin position="1"/>
        <end position="37"/>
    </location>
</feature>
<name>A0ABP5XMT0_9ACTN</name>
<proteinExistence type="inferred from homology"/>
<dbReference type="SUPFAM" id="SSF53850">
    <property type="entry name" value="Periplasmic binding protein-like II"/>
    <property type="match status" value="1"/>
</dbReference>
<sequence>MRTHLAGLLRRNALPRPPASASAPPPATPPTLHSGFRTGLLRRDAPALPPAKRVRTGRPAVLAAAAALLAGACGVGVSAEESVADKDSLVIGVNSDQPGLSTPQGDHGYTGFDVDVARDIARRLGATVTFQPVSSRTREVLLQKGDVDLVVASYSITPERKTEVAFAGPYYVAKQDILVRESDAGAVKNVRDLAGKRLCRVSGSNSYPRVQEEKGVAVLPAAATGYDDCLRKLSGGSLDAVSTDDLILAGLAAKAAKSGSGGPPLRMVNAPFSDEPYGVGIARGDLDGCEAVNKAITEMYQDGTAARLLKTWFGPVGLNVATTVPQFEGCD</sequence>
<comment type="caution">
    <text evidence="6">The sequence shown here is derived from an EMBL/GenBank/DDBJ whole genome shotgun (WGS) entry which is preliminary data.</text>
</comment>
<dbReference type="PANTHER" id="PTHR30085:SF6">
    <property type="entry name" value="ABC TRANSPORTER GLUTAMINE-BINDING PROTEIN GLNH"/>
    <property type="match status" value="1"/>
</dbReference>
<accession>A0ABP5XMT0</accession>
<dbReference type="Pfam" id="PF00497">
    <property type="entry name" value="SBP_bac_3"/>
    <property type="match status" value="1"/>
</dbReference>
<protein>
    <recommendedName>
        <fullName evidence="5">Solute-binding protein family 3/N-terminal domain-containing protein</fullName>
    </recommendedName>
</protein>
<feature type="domain" description="Solute-binding protein family 3/N-terminal" evidence="5">
    <location>
        <begin position="88"/>
        <end position="316"/>
    </location>
</feature>
<comment type="similarity">
    <text evidence="1">Belongs to the bacterial solute-binding protein 3 family.</text>
</comment>